<dbReference type="EMBL" id="JBBNAG010000001">
    <property type="protein sequence ID" value="KAK9165475.1"/>
    <property type="molecule type" value="Genomic_DNA"/>
</dbReference>
<accession>A0AAP0Q346</accession>
<dbReference type="AlphaFoldDB" id="A0AAP0Q346"/>
<dbReference type="Proteomes" id="UP001419268">
    <property type="component" value="Unassembled WGS sequence"/>
</dbReference>
<feature type="region of interest" description="Disordered" evidence="1">
    <location>
        <begin position="1"/>
        <end position="39"/>
    </location>
</feature>
<gene>
    <name evidence="2" type="ORF">Scep_000666</name>
</gene>
<organism evidence="2 3">
    <name type="scientific">Stephania cephalantha</name>
    <dbReference type="NCBI Taxonomy" id="152367"/>
    <lineage>
        <taxon>Eukaryota</taxon>
        <taxon>Viridiplantae</taxon>
        <taxon>Streptophyta</taxon>
        <taxon>Embryophyta</taxon>
        <taxon>Tracheophyta</taxon>
        <taxon>Spermatophyta</taxon>
        <taxon>Magnoliopsida</taxon>
        <taxon>Ranunculales</taxon>
        <taxon>Menispermaceae</taxon>
        <taxon>Menispermoideae</taxon>
        <taxon>Cissampelideae</taxon>
        <taxon>Stephania</taxon>
    </lineage>
</organism>
<protein>
    <submittedName>
        <fullName evidence="2">Uncharacterized protein</fullName>
    </submittedName>
</protein>
<evidence type="ECO:0000256" key="1">
    <source>
        <dbReference type="SAM" id="MobiDB-lite"/>
    </source>
</evidence>
<comment type="caution">
    <text evidence="2">The sequence shown here is derived from an EMBL/GenBank/DDBJ whole genome shotgun (WGS) entry which is preliminary data.</text>
</comment>
<proteinExistence type="predicted"/>
<feature type="compositionally biased region" description="Basic and acidic residues" evidence="1">
    <location>
        <begin position="1"/>
        <end position="21"/>
    </location>
</feature>
<feature type="compositionally biased region" description="Basic and acidic residues" evidence="1">
    <location>
        <begin position="29"/>
        <end position="39"/>
    </location>
</feature>
<feature type="region of interest" description="Disordered" evidence="1">
    <location>
        <begin position="51"/>
        <end position="124"/>
    </location>
</feature>
<name>A0AAP0Q346_9MAGN</name>
<evidence type="ECO:0000313" key="2">
    <source>
        <dbReference type="EMBL" id="KAK9165475.1"/>
    </source>
</evidence>
<keyword evidence="3" id="KW-1185">Reference proteome</keyword>
<evidence type="ECO:0000313" key="3">
    <source>
        <dbReference type="Proteomes" id="UP001419268"/>
    </source>
</evidence>
<reference evidence="2 3" key="1">
    <citation type="submission" date="2024-01" db="EMBL/GenBank/DDBJ databases">
        <title>Genome assemblies of Stephania.</title>
        <authorList>
            <person name="Yang L."/>
        </authorList>
    </citation>
    <scope>NUCLEOTIDE SEQUENCE [LARGE SCALE GENOMIC DNA]</scope>
    <source>
        <strain evidence="2">JXDWG</strain>
        <tissue evidence="2">Leaf</tissue>
    </source>
</reference>
<sequence>MERERREKEGDRREGCRLELRRGRRHGRPAADELQQPHELRRKLQARWRMANQRVAAATREAGGGAATGRRGSGSWTRTPAGSSVAGRRRRHACGGSGSAARAGRQGPRPKPEVLHGRPSISPN</sequence>